<accession>A0AAD1ULW7</accession>
<evidence type="ECO:0000313" key="3">
    <source>
        <dbReference type="Proteomes" id="UP001295684"/>
    </source>
</evidence>
<dbReference type="EMBL" id="CAMPGE010010398">
    <property type="protein sequence ID" value="CAI2369247.1"/>
    <property type="molecule type" value="Genomic_DNA"/>
</dbReference>
<name>A0AAD1ULW7_EUPCR</name>
<feature type="region of interest" description="Disordered" evidence="1">
    <location>
        <begin position="267"/>
        <end position="290"/>
    </location>
</feature>
<sequence>MVLFRKDINQTLKWSNILLTEENFKNTKSFRQDKRRMNKVIKTEAKEPQRLSQLLSPNSTLRKALRALQNRKREKTTKIFSPSLKCKGLRLWHRKSTLHVYPPNINNFLRKEKTCKSQRSRRSKTNYMGMPFGLKSGESRIMNEDILNVTSPAFSQTYFGGTTSGAIEMPTLNENSSTKYQNIVKTKRSINCGLFETQSTVEKQVEAPENHEKETDILEFMNQLNKPQKLTCLLSPKTPNMNRLTKFKKTFNTNGGLARLMRNHYSKRNCEKSQRNSKSGIGNTSEPDIMESLVHESTKNIIIKEKRIIAFKHRRRRDIRR</sequence>
<feature type="compositionally biased region" description="Polar residues" evidence="1">
    <location>
        <begin position="276"/>
        <end position="286"/>
    </location>
</feature>
<proteinExistence type="predicted"/>
<comment type="caution">
    <text evidence="2">The sequence shown here is derived from an EMBL/GenBank/DDBJ whole genome shotgun (WGS) entry which is preliminary data.</text>
</comment>
<keyword evidence="3" id="KW-1185">Reference proteome</keyword>
<evidence type="ECO:0000256" key="1">
    <source>
        <dbReference type="SAM" id="MobiDB-lite"/>
    </source>
</evidence>
<dbReference type="Proteomes" id="UP001295684">
    <property type="component" value="Unassembled WGS sequence"/>
</dbReference>
<protein>
    <submittedName>
        <fullName evidence="2">Uncharacterized protein</fullName>
    </submittedName>
</protein>
<gene>
    <name evidence="2" type="ORF">ECRASSUSDP1_LOCUS10545</name>
</gene>
<organism evidence="2 3">
    <name type="scientific">Euplotes crassus</name>
    <dbReference type="NCBI Taxonomy" id="5936"/>
    <lineage>
        <taxon>Eukaryota</taxon>
        <taxon>Sar</taxon>
        <taxon>Alveolata</taxon>
        <taxon>Ciliophora</taxon>
        <taxon>Intramacronucleata</taxon>
        <taxon>Spirotrichea</taxon>
        <taxon>Hypotrichia</taxon>
        <taxon>Euplotida</taxon>
        <taxon>Euplotidae</taxon>
        <taxon>Moneuplotes</taxon>
    </lineage>
</organism>
<dbReference type="AlphaFoldDB" id="A0AAD1ULW7"/>
<evidence type="ECO:0000313" key="2">
    <source>
        <dbReference type="EMBL" id="CAI2369247.1"/>
    </source>
</evidence>
<reference evidence="2" key="1">
    <citation type="submission" date="2023-07" db="EMBL/GenBank/DDBJ databases">
        <authorList>
            <consortium name="AG Swart"/>
            <person name="Singh M."/>
            <person name="Singh A."/>
            <person name="Seah K."/>
            <person name="Emmerich C."/>
        </authorList>
    </citation>
    <scope>NUCLEOTIDE SEQUENCE</scope>
    <source>
        <strain evidence="2">DP1</strain>
    </source>
</reference>